<feature type="compositionally biased region" description="Low complexity" evidence="3">
    <location>
        <begin position="425"/>
        <end position="442"/>
    </location>
</feature>
<keyword evidence="5" id="KW-1185">Reference proteome</keyword>
<feature type="region of interest" description="Disordered" evidence="3">
    <location>
        <begin position="296"/>
        <end position="334"/>
    </location>
</feature>
<evidence type="ECO:0000256" key="1">
    <source>
        <dbReference type="ARBA" id="ARBA00022603"/>
    </source>
</evidence>
<dbReference type="Pfam" id="PF00145">
    <property type="entry name" value="DNA_methylase"/>
    <property type="match status" value="1"/>
</dbReference>
<feature type="compositionally biased region" description="Low complexity" evidence="3">
    <location>
        <begin position="321"/>
        <end position="334"/>
    </location>
</feature>
<feature type="compositionally biased region" description="Low complexity" evidence="3">
    <location>
        <begin position="17"/>
        <end position="26"/>
    </location>
</feature>
<feature type="region of interest" description="Disordered" evidence="3">
    <location>
        <begin position="1"/>
        <end position="38"/>
    </location>
</feature>
<evidence type="ECO:0000313" key="5">
    <source>
        <dbReference type="Proteomes" id="UP001189429"/>
    </source>
</evidence>
<dbReference type="Gene3D" id="3.40.50.150">
    <property type="entry name" value="Vaccinia Virus protein VP39"/>
    <property type="match status" value="1"/>
</dbReference>
<feature type="region of interest" description="Disordered" evidence="3">
    <location>
        <begin position="398"/>
        <end position="447"/>
    </location>
</feature>
<dbReference type="InterPro" id="IPR001525">
    <property type="entry name" value="C5_MeTfrase"/>
</dbReference>
<comment type="caution">
    <text evidence="4">The sequence shown here is derived from an EMBL/GenBank/DDBJ whole genome shotgun (WGS) entry which is preliminary data.</text>
</comment>
<proteinExistence type="predicted"/>
<dbReference type="InterPro" id="IPR029063">
    <property type="entry name" value="SAM-dependent_MTases_sf"/>
</dbReference>
<keyword evidence="1" id="KW-0489">Methyltransferase</keyword>
<dbReference type="SUPFAM" id="SSF53335">
    <property type="entry name" value="S-adenosyl-L-methionine-dependent methyltransferases"/>
    <property type="match status" value="1"/>
</dbReference>
<feature type="region of interest" description="Disordered" evidence="3">
    <location>
        <begin position="87"/>
        <end position="164"/>
    </location>
</feature>
<keyword evidence="2" id="KW-0808">Transferase</keyword>
<feature type="compositionally biased region" description="Low complexity" evidence="3">
    <location>
        <begin position="128"/>
        <end position="144"/>
    </location>
</feature>
<evidence type="ECO:0000313" key="4">
    <source>
        <dbReference type="EMBL" id="CAK0866512.1"/>
    </source>
</evidence>
<dbReference type="EMBL" id="CAUYUJ010016543">
    <property type="protein sequence ID" value="CAK0866512.1"/>
    <property type="molecule type" value="Genomic_DNA"/>
</dbReference>
<protein>
    <recommendedName>
        <fullName evidence="6">DNA (cytosine-5-)-methyltransferase</fullName>
    </recommendedName>
</protein>
<organism evidence="4 5">
    <name type="scientific">Prorocentrum cordatum</name>
    <dbReference type="NCBI Taxonomy" id="2364126"/>
    <lineage>
        <taxon>Eukaryota</taxon>
        <taxon>Sar</taxon>
        <taxon>Alveolata</taxon>
        <taxon>Dinophyceae</taxon>
        <taxon>Prorocentrales</taxon>
        <taxon>Prorocentraceae</taxon>
        <taxon>Prorocentrum</taxon>
    </lineage>
</organism>
<sequence length="1009" mass="103798">MGKKRKEKQFEIPEQNSKSLKSLLPPDSQRAALPGPGAQLLQQVEVPKASADAELGSPRSASVAAGAAAGASECACDVAGVGLAAAGASAAAGGSPREGQTQAAASEGACPGGGSGDTKEPSGVLQEPASSPPRARMSSPRSQAGEAGAIRSDDPASAVAVGAAAGASAGAGAAGAGTVAGGMPREEQTHAAANVGACPAVGGSGDTQELSGGLQKPAINLPPAMDASTVAELGSLRSQAGQAGATSPCDPVSAVAAGVTASAWRQAASAASDGAHAAGVGLAAAGASAAASGVPREKQTQAAANVGACPAVGGSGDTQEPSGSSPKPASSLPPAMVAPAEAEMGSPHSQAGHAGVISPCDRASALVMDSAAASASAAAGGGMPCEGQTQAAANVGACPAGGGSGEEPSGVLQEPSGGVGDAKEPGGLAAAQQQPSPAAGGMPRDEQTQAAANVAASAGGSIDIDIDLLDVDGMGDDAEIRSIDDNDGDLACMGGVEPKLRKHLRLLHDSAGPKARERLGVSLGALRTSLQGGPLRIGTGCSGSESPVKVMFGMVQFWNEVLGVEIPIKHVLSAENDTRVQDFIRAHFQPEILADDICDLPSGMCHNVISNITVEVPSVHIWIFGSECDNYSMLNQFTRMELPMQAKSGKSGTTADGGMGYVKKYRPWVVILENVPNIDKDPGNFRDSDLTGVIKALNSMGYYTHHKVYDPISAGVPQSRRRVYLVAFLSSRKAVDQLATDFQAPNWLMDVQMYLQRWSHLGARIPIEDFMLPNDHPEVLTWLANRLDDRTRDKKRYKTFKYEVDHKQLFDQNFGGRIPVPPTESEYEHFGVAAGVVHLPTRMKESVLFHRALVGDQSAWDLPFMRERVVDLNKTLSWQMGGEDNWFAPCLVSSARPYFLKALRDMTGVEAMCLQGWEPDDIVQSSACGRFSDPTLLSIGGNAMSCFILNIVSLAAFMFSDWDVAMSCQAQAHSEQGVGAEVQHADDLEGSCLGPGSTSDSDVIALDSE</sequence>
<evidence type="ECO:0008006" key="6">
    <source>
        <dbReference type="Google" id="ProtNLM"/>
    </source>
</evidence>
<evidence type="ECO:0000256" key="2">
    <source>
        <dbReference type="ARBA" id="ARBA00022679"/>
    </source>
</evidence>
<evidence type="ECO:0000256" key="3">
    <source>
        <dbReference type="SAM" id="MobiDB-lite"/>
    </source>
</evidence>
<dbReference type="Proteomes" id="UP001189429">
    <property type="component" value="Unassembled WGS sequence"/>
</dbReference>
<reference evidence="4" key="1">
    <citation type="submission" date="2023-10" db="EMBL/GenBank/DDBJ databases">
        <authorList>
            <person name="Chen Y."/>
            <person name="Shah S."/>
            <person name="Dougan E. K."/>
            <person name="Thang M."/>
            <person name="Chan C."/>
        </authorList>
    </citation>
    <scope>NUCLEOTIDE SEQUENCE [LARGE SCALE GENOMIC DNA]</scope>
</reference>
<dbReference type="PRINTS" id="PR00105">
    <property type="entry name" value="C5METTRFRASE"/>
</dbReference>
<name>A0ABN9V224_9DINO</name>
<accession>A0ABN9V224</accession>
<gene>
    <name evidence="4" type="ORF">PCOR1329_LOCUS53673</name>
</gene>